<evidence type="ECO:0000313" key="2">
    <source>
        <dbReference type="EMBL" id="AFJ20381.1"/>
    </source>
</evidence>
<organism evidence="2 3">
    <name type="scientific">Cyprinid herpesvirus 1</name>
    <dbReference type="NCBI Taxonomy" id="317858"/>
    <lineage>
        <taxon>Viruses</taxon>
        <taxon>Duplodnaviria</taxon>
        <taxon>Heunggongvirae</taxon>
        <taxon>Peploviricota</taxon>
        <taxon>Herviviricetes</taxon>
        <taxon>Herpesvirales</taxon>
        <taxon>Alloherpesviridae</taxon>
        <taxon>Cyvirus</taxon>
        <taxon>Cyvirus cyprinidallo1</taxon>
    </lineage>
</organism>
<name>K7PBL7_9VIRU</name>
<keyword evidence="3" id="KW-1185">Reference proteome</keyword>
<feature type="region of interest" description="Disordered" evidence="1">
    <location>
        <begin position="56"/>
        <end position="110"/>
    </location>
</feature>
<dbReference type="EMBL" id="JQ815363">
    <property type="protein sequence ID" value="AFJ20381.1"/>
    <property type="molecule type" value="Genomic_DNA"/>
</dbReference>
<sequence length="679" mass="74756">MALSAELQGLRTSLFVPNQLGGSGKRGRRDPSVLGMGHLLFAGVKHYDYKILPHNKPKRTTINLPKRPASAHRELKQKTKRKRSIDNPLDMPMEEEVPPKEHQSDGDGEKIPEDSLMFRKQLRAAICNASARTPEKPTFKPSRELLEQLLAACEKEDWTTLAKLIKSGASTNVKQTNDIIEISDREASGTMSGRWPAKECLAMAFVTSRKGFSMSCCPYNTYTLINSVAYADKYQPTMRVGVGNPNVDIATTQYLEEQVGSCIAQAILVANGSKSIYKHLPPEGAVNAILEANIPLLLCTLPDKFDGGLNLDFIFDNHTSGNVYQGVAEFCQRVVGVQSVCQVMSTMIRCKMVTDMLMRDHVVYSKLAAECEAKVDLSNLESASNYYNLALTNLGLCVEMVAAARAYSSNPAANDTPCKKVLGAVGGESFDVRAIYDGLALEGIDLVFLSKMCAVCGINYQAVVSGKSSKPPSTDKIKSGFAFTIRVMDVLFQFLLGPMGHTTYIMTPQTEIDLRNKLLTYLHTADYLNRHLTQLNVDVLANLRVKSVLLSNANVPYHTDPSRFAKFEKFPESMSVLLNGAAKNTTIYFDTGTSANQGTDVFAVKMEGLITARKAGEWGHFALSHLQQAATGNPEEKNGLRRVSYLRTDTRAHEVMLPTEAESREMVLAVNKLIPKLVF</sequence>
<evidence type="ECO:0000313" key="3">
    <source>
        <dbReference type="Proteomes" id="UP000118426"/>
    </source>
</evidence>
<feature type="compositionally biased region" description="Basic and acidic residues" evidence="1">
    <location>
        <begin position="97"/>
        <end position="110"/>
    </location>
</feature>
<dbReference type="RefSeq" id="YP_007003747.1">
    <property type="nucleotide sequence ID" value="NC_019491.1"/>
</dbReference>
<dbReference type="KEGG" id="vg:14011237"/>
<reference evidence="2 3" key="1">
    <citation type="journal article" date="2013" name="J. Virol.">
        <title>Comparative genomics of carp herpesviruses.</title>
        <authorList>
            <person name="Davison A.J."/>
            <person name="Kurobe T."/>
            <person name="Gatherer D."/>
            <person name="Cunningham C."/>
            <person name="Korf I."/>
            <person name="Fukuda H."/>
            <person name="Hedrick R.P."/>
            <person name="Waltzek T.B."/>
        </authorList>
    </citation>
    <scope>NUCLEOTIDE SEQUENCE [LARGE SCALE GENOMIC DNA]</scope>
    <source>
        <strain evidence="2">NG-J1</strain>
    </source>
</reference>
<evidence type="ECO:0000256" key="1">
    <source>
        <dbReference type="SAM" id="MobiDB-lite"/>
    </source>
</evidence>
<dbReference type="Proteomes" id="UP000118426">
    <property type="component" value="Segment"/>
</dbReference>
<gene>
    <name evidence="2" type="ORF">CyHV1_ORF84</name>
</gene>
<accession>K7PBL7</accession>
<proteinExistence type="predicted"/>
<protein>
    <submittedName>
        <fullName evidence="2">Protein ORF84</fullName>
    </submittedName>
</protein>
<dbReference type="GeneID" id="14011237"/>